<sequence length="346" mass="39572">MLSRVANSIYWLNRYIERAENVARFLEVNINLMLDIPTGIEQQWQPLVTTTGDRAFFEQHYGEATAENVIQFLTFDQQYPNSIFSCWQMARENARSVREIISSEMWSEVNAAHQMVSKASKDLSISDLSDFLEQVKQASHSFVGTTDATLSRNEAWHFGRMGRFLERADKTSRILDVKYYVLLPSATDVGTLLDELGWMALLKSASAYEMYRQSSQQHRITPAGVSGFLILDPEFPRSVQFCLWQAEQSLHRITGTPLGSWHIPIERSLGRLRSEMEYLMIDEIIDRGIHEFLDQLQQSMNEVNNGIYETFFALPPLETTAAPQSQSQSQGQGQNQSQTFATPQSY</sequence>
<evidence type="ECO:0000313" key="4">
    <source>
        <dbReference type="Proteomes" id="UP000248857"/>
    </source>
</evidence>
<organism evidence="3 4">
    <name type="scientific">Acaryochloris thomasi RCC1774</name>
    <dbReference type="NCBI Taxonomy" id="1764569"/>
    <lineage>
        <taxon>Bacteria</taxon>
        <taxon>Bacillati</taxon>
        <taxon>Cyanobacteriota</taxon>
        <taxon>Cyanophyceae</taxon>
        <taxon>Acaryochloridales</taxon>
        <taxon>Acaryochloridaceae</taxon>
        <taxon>Acaryochloris</taxon>
        <taxon>Acaryochloris thomasi</taxon>
    </lineage>
</organism>
<dbReference type="Pfam" id="PF04168">
    <property type="entry name" value="Alpha-E"/>
    <property type="match status" value="1"/>
</dbReference>
<dbReference type="AlphaFoldDB" id="A0A2W1JUF6"/>
<evidence type="ECO:0000256" key="1">
    <source>
        <dbReference type="SAM" id="MobiDB-lite"/>
    </source>
</evidence>
<feature type="compositionally biased region" description="Low complexity" evidence="1">
    <location>
        <begin position="324"/>
        <end position="338"/>
    </location>
</feature>
<evidence type="ECO:0000259" key="2">
    <source>
        <dbReference type="Pfam" id="PF04168"/>
    </source>
</evidence>
<dbReference type="InterPro" id="IPR051680">
    <property type="entry name" value="ATP-dep_Glu-Cys_Ligase-2"/>
</dbReference>
<dbReference type="PANTHER" id="PTHR34595">
    <property type="entry name" value="BLR5612 PROTEIN"/>
    <property type="match status" value="1"/>
</dbReference>
<dbReference type="InterPro" id="IPR007296">
    <property type="entry name" value="DUF403"/>
</dbReference>
<feature type="region of interest" description="Disordered" evidence="1">
    <location>
        <begin position="319"/>
        <end position="346"/>
    </location>
</feature>
<dbReference type="OrthoDB" id="9803532at2"/>
<reference evidence="3 4" key="1">
    <citation type="journal article" date="2018" name="Sci. Rep.">
        <title>A novel species of the marine cyanobacterium Acaryochloris with a unique pigment content and lifestyle.</title>
        <authorList>
            <person name="Partensky F."/>
            <person name="Six C."/>
            <person name="Ratin M."/>
            <person name="Garczarek L."/>
            <person name="Vaulot D."/>
            <person name="Probert I."/>
            <person name="Calteau A."/>
            <person name="Gourvil P."/>
            <person name="Marie D."/>
            <person name="Grebert T."/>
            <person name="Bouchier C."/>
            <person name="Le Panse S."/>
            <person name="Gachenot M."/>
            <person name="Rodriguez F."/>
            <person name="Garrido J.L."/>
        </authorList>
    </citation>
    <scope>NUCLEOTIDE SEQUENCE [LARGE SCALE GENOMIC DNA]</scope>
    <source>
        <strain evidence="3 4">RCC1774</strain>
    </source>
</reference>
<dbReference type="RefSeq" id="WP_110984785.1">
    <property type="nucleotide sequence ID" value="NZ_CAWNWM010000002.1"/>
</dbReference>
<proteinExistence type="predicted"/>
<name>A0A2W1JUF6_9CYAN</name>
<gene>
    <name evidence="3" type="ORF">C1752_00810</name>
</gene>
<dbReference type="Proteomes" id="UP000248857">
    <property type="component" value="Unassembled WGS sequence"/>
</dbReference>
<protein>
    <recommendedName>
        <fullName evidence="2">DUF403 domain-containing protein</fullName>
    </recommendedName>
</protein>
<keyword evidence="4" id="KW-1185">Reference proteome</keyword>
<dbReference type="EMBL" id="PQWO01000002">
    <property type="protein sequence ID" value="PZD74625.1"/>
    <property type="molecule type" value="Genomic_DNA"/>
</dbReference>
<evidence type="ECO:0000313" key="3">
    <source>
        <dbReference type="EMBL" id="PZD74625.1"/>
    </source>
</evidence>
<comment type="caution">
    <text evidence="3">The sequence shown here is derived from an EMBL/GenBank/DDBJ whole genome shotgun (WGS) entry which is preliminary data.</text>
</comment>
<accession>A0A2W1JUF6</accession>
<feature type="domain" description="DUF403" evidence="2">
    <location>
        <begin position="1"/>
        <end position="312"/>
    </location>
</feature>
<dbReference type="PANTHER" id="PTHR34595:SF7">
    <property type="entry name" value="SLL1039 PROTEIN"/>
    <property type="match status" value="1"/>
</dbReference>